<evidence type="ECO:0000259" key="1">
    <source>
        <dbReference type="Pfam" id="PF05161"/>
    </source>
</evidence>
<dbReference type="InterPro" id="IPR038614">
    <property type="entry name" value="GK_N_sf"/>
</dbReference>
<proteinExistence type="predicted"/>
<dbReference type="InterPro" id="IPR037035">
    <property type="entry name" value="GK-like_C_sf"/>
</dbReference>
<dbReference type="GO" id="GO:0005737">
    <property type="term" value="C:cytoplasm"/>
    <property type="evidence" value="ECO:0007669"/>
    <property type="project" value="TreeGrafter"/>
</dbReference>
<dbReference type="AlphaFoldDB" id="A0A1F5NSU7"/>
<gene>
    <name evidence="3" type="ORF">A2720_04105</name>
</gene>
<dbReference type="GO" id="GO:0008887">
    <property type="term" value="F:glycerate kinase activity"/>
    <property type="evidence" value="ECO:0007669"/>
    <property type="project" value="InterPro"/>
</dbReference>
<dbReference type="Pfam" id="PF05161">
    <property type="entry name" value="MOFRL"/>
    <property type="match status" value="1"/>
</dbReference>
<evidence type="ECO:0008006" key="5">
    <source>
        <dbReference type="Google" id="ProtNLM"/>
    </source>
</evidence>
<name>A0A1F5NSU7_9BACT</name>
<dbReference type="Gene3D" id="3.40.50.10180">
    <property type="entry name" value="Glycerate kinase, MOFRL-like N-terminal domain"/>
    <property type="match status" value="1"/>
</dbReference>
<feature type="domain" description="MOFRL" evidence="1">
    <location>
        <begin position="312"/>
        <end position="414"/>
    </location>
</feature>
<sequence length="420" mass="45769">MQSKWFKNYDQIATSKQRQDLLAIAAAGLDAIDTESVIKNYLKITDYELRIKNQTFDLKKFKNIKVIGFGKVSCAAAVALEQALKDKISEGIALGIEPISCEVIQTYGGTHPQPSEHNVEISGQIMELAKNATENDLVIVVVSGGGSALLCYPQNECDQGQILYHQFLKGGGTIEELNTVRKHISQLKGGGLAKLLYPATVIGLIFSDIPGDDYSEVASGPTFFDPTTVADAERIIKKYGLSRFQLNETPKEQKYFEQVTNIPLVANSDALEAMAAQSKALGYSPAILSNEMYDEAPMLLTKMRAALAKNSLVLAGGEPRMFVRDGSASGGRNLYVSLRAATQIRADECFLALASDGLDNSDAAGAIVDKQTLDKIKTAKLDVKGHLRHFDGYNFFKQLDELIFTGPTQANVSDLFILLK</sequence>
<dbReference type="EMBL" id="MFEL01000018">
    <property type="protein sequence ID" value="OGE80717.1"/>
    <property type="molecule type" value="Genomic_DNA"/>
</dbReference>
<dbReference type="PANTHER" id="PTHR12227:SF0">
    <property type="entry name" value="GLYCERATE KINASE"/>
    <property type="match status" value="1"/>
</dbReference>
<evidence type="ECO:0000259" key="2">
    <source>
        <dbReference type="Pfam" id="PF13660"/>
    </source>
</evidence>
<dbReference type="InterPro" id="IPR025286">
    <property type="entry name" value="MOFRL_assoc_dom"/>
</dbReference>
<dbReference type="STRING" id="1817825.A2720_04105"/>
<feature type="domain" description="MOFRL-associated" evidence="2">
    <location>
        <begin position="21"/>
        <end position="242"/>
    </location>
</feature>
<evidence type="ECO:0000313" key="4">
    <source>
        <dbReference type="Proteomes" id="UP000178892"/>
    </source>
</evidence>
<dbReference type="InterPro" id="IPR039760">
    <property type="entry name" value="MOFRL_protein"/>
</dbReference>
<organism evidence="3 4">
    <name type="scientific">Candidatus Doudnabacteria bacterium RIFCSPHIGHO2_01_FULL_46_24</name>
    <dbReference type="NCBI Taxonomy" id="1817825"/>
    <lineage>
        <taxon>Bacteria</taxon>
        <taxon>Candidatus Doudnaibacteriota</taxon>
    </lineage>
</organism>
<reference evidence="3 4" key="1">
    <citation type="journal article" date="2016" name="Nat. Commun.">
        <title>Thousands of microbial genomes shed light on interconnected biogeochemical processes in an aquifer system.</title>
        <authorList>
            <person name="Anantharaman K."/>
            <person name="Brown C.T."/>
            <person name="Hug L.A."/>
            <person name="Sharon I."/>
            <person name="Castelle C.J."/>
            <person name="Probst A.J."/>
            <person name="Thomas B.C."/>
            <person name="Singh A."/>
            <person name="Wilkins M.J."/>
            <person name="Karaoz U."/>
            <person name="Brodie E.L."/>
            <person name="Williams K.H."/>
            <person name="Hubbard S.S."/>
            <person name="Banfield J.F."/>
        </authorList>
    </citation>
    <scope>NUCLEOTIDE SEQUENCE [LARGE SCALE GENOMIC DNA]</scope>
</reference>
<dbReference type="PANTHER" id="PTHR12227">
    <property type="entry name" value="GLYCERATE KINASE"/>
    <property type="match status" value="1"/>
</dbReference>
<evidence type="ECO:0000313" key="3">
    <source>
        <dbReference type="EMBL" id="OGE80717.1"/>
    </source>
</evidence>
<dbReference type="Proteomes" id="UP000178892">
    <property type="component" value="Unassembled WGS sequence"/>
</dbReference>
<protein>
    <recommendedName>
        <fullName evidence="5">Glycerate kinase</fullName>
    </recommendedName>
</protein>
<dbReference type="Gene3D" id="3.40.1480.10">
    <property type="entry name" value="MOFRL domain"/>
    <property type="match status" value="1"/>
</dbReference>
<accession>A0A1F5NSU7</accession>
<comment type="caution">
    <text evidence="3">The sequence shown here is derived from an EMBL/GenBank/DDBJ whole genome shotgun (WGS) entry which is preliminary data.</text>
</comment>
<dbReference type="Pfam" id="PF13660">
    <property type="entry name" value="DUF4147"/>
    <property type="match status" value="1"/>
</dbReference>
<dbReference type="SUPFAM" id="SSF82544">
    <property type="entry name" value="GckA/TtuD-like"/>
    <property type="match status" value="1"/>
</dbReference>
<dbReference type="InterPro" id="IPR007835">
    <property type="entry name" value="MOFRL"/>
</dbReference>